<feature type="domain" description="Alpha-D-phosphohexomutase alpha/beta/alpha" evidence="5">
    <location>
        <begin position="1"/>
        <end position="40"/>
    </location>
</feature>
<comment type="similarity">
    <text evidence="1">Belongs to the phosphohexose mutase family.</text>
</comment>
<accession>A0A926RV80</accession>
<keyword evidence="4" id="KW-0413">Isomerase</keyword>
<dbReference type="GO" id="GO:0008973">
    <property type="term" value="F:phosphopentomutase activity"/>
    <property type="evidence" value="ECO:0007669"/>
    <property type="project" value="TreeGrafter"/>
</dbReference>
<dbReference type="EMBL" id="JACXAH010000021">
    <property type="protein sequence ID" value="MBD1373289.1"/>
    <property type="molecule type" value="Genomic_DNA"/>
</dbReference>
<dbReference type="GO" id="GO:0006166">
    <property type="term" value="P:purine ribonucleoside salvage"/>
    <property type="evidence" value="ECO:0007669"/>
    <property type="project" value="TreeGrafter"/>
</dbReference>
<dbReference type="Proteomes" id="UP000661691">
    <property type="component" value="Unassembled WGS sequence"/>
</dbReference>
<evidence type="ECO:0000256" key="4">
    <source>
        <dbReference type="ARBA" id="ARBA00023235"/>
    </source>
</evidence>
<dbReference type="AlphaFoldDB" id="A0A926RV80"/>
<name>A0A926RV80_9BACL</name>
<keyword evidence="2" id="KW-0479">Metal-binding</keyword>
<dbReference type="InterPro" id="IPR036900">
    <property type="entry name" value="A-D-PHexomutase_C_sf"/>
</dbReference>
<protein>
    <recommendedName>
        <fullName evidence="5">Alpha-D-phosphohexomutase alpha/beta/alpha domain-containing protein</fullName>
    </recommendedName>
</protein>
<evidence type="ECO:0000256" key="1">
    <source>
        <dbReference type="ARBA" id="ARBA00010231"/>
    </source>
</evidence>
<dbReference type="InterPro" id="IPR016055">
    <property type="entry name" value="A-D-PHexomutase_a/b/a-I/II/III"/>
</dbReference>
<evidence type="ECO:0000313" key="7">
    <source>
        <dbReference type="Proteomes" id="UP000661691"/>
    </source>
</evidence>
<dbReference type="Gene3D" id="3.40.120.10">
    <property type="entry name" value="Alpha-D-Glucose-1,6-Bisphosphate, subunit A, domain 3"/>
    <property type="match status" value="1"/>
</dbReference>
<keyword evidence="7" id="KW-1185">Reference proteome</keyword>
<keyword evidence="3" id="KW-0460">Magnesium</keyword>
<dbReference type="InterPro" id="IPR005844">
    <property type="entry name" value="A-D-PHexomutase_a/b/a-I"/>
</dbReference>
<evidence type="ECO:0000259" key="5">
    <source>
        <dbReference type="Pfam" id="PF02878"/>
    </source>
</evidence>
<evidence type="ECO:0000256" key="3">
    <source>
        <dbReference type="ARBA" id="ARBA00022842"/>
    </source>
</evidence>
<dbReference type="SUPFAM" id="SSF53738">
    <property type="entry name" value="Phosphoglucomutase, first 3 domains"/>
    <property type="match status" value="1"/>
</dbReference>
<dbReference type="Gene3D" id="3.30.310.50">
    <property type="entry name" value="Alpha-D-phosphohexomutase, C-terminal domain"/>
    <property type="match status" value="1"/>
</dbReference>
<dbReference type="GO" id="GO:0046872">
    <property type="term" value="F:metal ion binding"/>
    <property type="evidence" value="ECO:0007669"/>
    <property type="project" value="UniProtKB-KW"/>
</dbReference>
<evidence type="ECO:0000313" key="6">
    <source>
        <dbReference type="EMBL" id="MBD1373289.1"/>
    </source>
</evidence>
<gene>
    <name evidence="6" type="ORF">IC620_13115</name>
</gene>
<sequence>MITASHNPAQYNGFKAYGPDGAQLLPDVSKAISQQIDEIKDELSIPTRSIEEGLKLKSLHRVEDEMDESWIAIRPSGTEPKIKIYMSVMGGVLKKMQ</sequence>
<dbReference type="PANTHER" id="PTHR45745:SF1">
    <property type="entry name" value="PHOSPHOGLUCOMUTASE 2B-RELATED"/>
    <property type="match status" value="1"/>
</dbReference>
<comment type="caution">
    <text evidence="6">The sequence shown here is derived from an EMBL/GenBank/DDBJ whole genome shotgun (WGS) entry which is preliminary data.</text>
</comment>
<proteinExistence type="inferred from homology"/>
<dbReference type="Pfam" id="PF02878">
    <property type="entry name" value="PGM_PMM_I"/>
    <property type="match status" value="1"/>
</dbReference>
<evidence type="ECO:0000256" key="2">
    <source>
        <dbReference type="ARBA" id="ARBA00022723"/>
    </source>
</evidence>
<organism evidence="6 7">
    <name type="scientific">Polycladospora coralii</name>
    <dbReference type="NCBI Taxonomy" id="2771432"/>
    <lineage>
        <taxon>Bacteria</taxon>
        <taxon>Bacillati</taxon>
        <taxon>Bacillota</taxon>
        <taxon>Bacilli</taxon>
        <taxon>Bacillales</taxon>
        <taxon>Thermoactinomycetaceae</taxon>
        <taxon>Polycladospora</taxon>
    </lineage>
</organism>
<dbReference type="PANTHER" id="PTHR45745">
    <property type="entry name" value="PHOSPHOMANNOMUTASE 45A"/>
    <property type="match status" value="1"/>
</dbReference>
<dbReference type="SUPFAM" id="SSF55957">
    <property type="entry name" value="Phosphoglucomutase, C-terminal domain"/>
    <property type="match status" value="1"/>
</dbReference>
<reference evidence="6" key="1">
    <citation type="submission" date="2020-09" db="EMBL/GenBank/DDBJ databases">
        <title>A novel bacterium of genus Hazenella, isolated from South China Sea.</title>
        <authorList>
            <person name="Huang H."/>
            <person name="Mo K."/>
            <person name="Hu Y."/>
        </authorList>
    </citation>
    <scope>NUCLEOTIDE SEQUENCE</scope>
    <source>
        <strain evidence="6">IB182357</strain>
    </source>
</reference>
<dbReference type="GO" id="GO:0005975">
    <property type="term" value="P:carbohydrate metabolic process"/>
    <property type="evidence" value="ECO:0007669"/>
    <property type="project" value="InterPro"/>
</dbReference>